<protein>
    <submittedName>
        <fullName evidence="1">Pentapeptide repeat-containing protein</fullName>
    </submittedName>
</protein>
<name>A0A6C0P4Q9_9BACL</name>
<dbReference type="RefSeq" id="WP_162642653.1">
    <property type="nucleotide sequence ID" value="NZ_CP048286.1"/>
</dbReference>
<accession>A0A6C0P4Q9</accession>
<reference evidence="1 2" key="1">
    <citation type="submission" date="2020-02" db="EMBL/GenBank/DDBJ databases">
        <title>Paenibacillus sp. nov., isolated from rhizosphere soil of tomato.</title>
        <authorList>
            <person name="Weon H.-Y."/>
            <person name="Lee S.A."/>
        </authorList>
    </citation>
    <scope>NUCLEOTIDE SEQUENCE [LARGE SCALE GENOMIC DNA]</scope>
    <source>
        <strain evidence="1 2">14171R-81</strain>
    </source>
</reference>
<dbReference type="InterPro" id="IPR001646">
    <property type="entry name" value="5peptide_repeat"/>
</dbReference>
<sequence length="145" mass="16202">MDQTRGQLFTGDLTNATIENASLNETTIKFANMKNAQFLHVDFTGSTVRASNLSEVNVEGNAWWGMRMNACDVFDMQFNAGILEGATVSNSHLVHLTIDNCVIDGLVINGVSIKELIENHPDYRLHAESVPSRTRYDESRNRLNE</sequence>
<dbReference type="SUPFAM" id="SSF141571">
    <property type="entry name" value="Pentapeptide repeat-like"/>
    <property type="match status" value="1"/>
</dbReference>
<dbReference type="EMBL" id="CP048286">
    <property type="protein sequence ID" value="QHW32813.1"/>
    <property type="molecule type" value="Genomic_DNA"/>
</dbReference>
<gene>
    <name evidence="1" type="ORF">GZH47_19700</name>
</gene>
<dbReference type="Proteomes" id="UP000479114">
    <property type="component" value="Chromosome"/>
</dbReference>
<proteinExistence type="predicted"/>
<keyword evidence="2" id="KW-1185">Reference proteome</keyword>
<organism evidence="1 2">
    <name type="scientific">Paenibacillus rhizovicinus</name>
    <dbReference type="NCBI Taxonomy" id="2704463"/>
    <lineage>
        <taxon>Bacteria</taxon>
        <taxon>Bacillati</taxon>
        <taxon>Bacillota</taxon>
        <taxon>Bacilli</taxon>
        <taxon>Bacillales</taxon>
        <taxon>Paenibacillaceae</taxon>
        <taxon>Paenibacillus</taxon>
    </lineage>
</organism>
<dbReference type="Gene3D" id="2.160.20.80">
    <property type="entry name" value="E3 ubiquitin-protein ligase SopA"/>
    <property type="match status" value="1"/>
</dbReference>
<evidence type="ECO:0000313" key="1">
    <source>
        <dbReference type="EMBL" id="QHW32813.1"/>
    </source>
</evidence>
<dbReference type="KEGG" id="prz:GZH47_19700"/>
<dbReference type="Pfam" id="PF00805">
    <property type="entry name" value="Pentapeptide"/>
    <property type="match status" value="1"/>
</dbReference>
<evidence type="ECO:0000313" key="2">
    <source>
        <dbReference type="Proteomes" id="UP000479114"/>
    </source>
</evidence>
<dbReference type="AlphaFoldDB" id="A0A6C0P4Q9"/>